<comment type="caution">
    <text evidence="3">The sequence shown here is derived from an EMBL/GenBank/DDBJ whole genome shotgun (WGS) entry which is preliminary data.</text>
</comment>
<dbReference type="EMBL" id="JAACLJ010000008">
    <property type="protein sequence ID" value="KAF4581961.1"/>
    <property type="molecule type" value="Genomic_DNA"/>
</dbReference>
<evidence type="ECO:0000256" key="2">
    <source>
        <dbReference type="SAM" id="Phobius"/>
    </source>
</evidence>
<feature type="transmembrane region" description="Helical" evidence="2">
    <location>
        <begin position="26"/>
        <end position="52"/>
    </location>
</feature>
<evidence type="ECO:0000313" key="4">
    <source>
        <dbReference type="Proteomes" id="UP000562929"/>
    </source>
</evidence>
<dbReference type="Proteomes" id="UP000562929">
    <property type="component" value="Unassembled WGS sequence"/>
</dbReference>
<evidence type="ECO:0000256" key="1">
    <source>
        <dbReference type="SAM" id="MobiDB-lite"/>
    </source>
</evidence>
<proteinExistence type="predicted"/>
<keyword evidence="2" id="KW-0812">Transmembrane</keyword>
<dbReference type="AlphaFoldDB" id="A0A8H4Q1E6"/>
<evidence type="ECO:0000313" key="3">
    <source>
        <dbReference type="EMBL" id="KAF4581961.1"/>
    </source>
</evidence>
<keyword evidence="2" id="KW-1133">Transmembrane helix</keyword>
<feature type="compositionally biased region" description="Basic residues" evidence="1">
    <location>
        <begin position="56"/>
        <end position="66"/>
    </location>
</feature>
<keyword evidence="2" id="KW-0472">Membrane</keyword>
<organism evidence="3 4">
    <name type="scientific">Ophiocordyceps camponoti-floridani</name>
    <dbReference type="NCBI Taxonomy" id="2030778"/>
    <lineage>
        <taxon>Eukaryota</taxon>
        <taxon>Fungi</taxon>
        <taxon>Dikarya</taxon>
        <taxon>Ascomycota</taxon>
        <taxon>Pezizomycotina</taxon>
        <taxon>Sordariomycetes</taxon>
        <taxon>Hypocreomycetidae</taxon>
        <taxon>Hypocreales</taxon>
        <taxon>Ophiocordycipitaceae</taxon>
        <taxon>Ophiocordyceps</taxon>
    </lineage>
</organism>
<reference evidence="3 4" key="1">
    <citation type="journal article" date="2020" name="G3 (Bethesda)">
        <title>Genetic Underpinnings of Host Manipulation by Ophiocordyceps as Revealed by Comparative Transcriptomics.</title>
        <authorList>
            <person name="Will I."/>
            <person name="Das B."/>
            <person name="Trinh T."/>
            <person name="Brachmann A."/>
            <person name="Ohm R.A."/>
            <person name="de Bekker C."/>
        </authorList>
    </citation>
    <scope>NUCLEOTIDE SEQUENCE [LARGE SCALE GENOMIC DNA]</scope>
    <source>
        <strain evidence="3 4">EC05</strain>
    </source>
</reference>
<feature type="region of interest" description="Disordered" evidence="1">
    <location>
        <begin position="55"/>
        <end position="89"/>
    </location>
</feature>
<name>A0A8H4Q1E6_9HYPO</name>
<protein>
    <submittedName>
        <fullName evidence="3">Uncharacterized protein</fullName>
    </submittedName>
</protein>
<keyword evidence="4" id="KW-1185">Reference proteome</keyword>
<gene>
    <name evidence="3" type="ORF">GQ602_006585</name>
</gene>
<sequence>MANFDWLKSVGATQEAVAVLNDQPKVFATIIAVLIGLTVELGLLAAIHFATLKPEQKKKKNKKEKKEKKEKPAKAKKIKDNGAFAPGRS</sequence>
<dbReference type="OrthoDB" id="3943049at2759"/>
<accession>A0A8H4Q1E6</accession>